<dbReference type="RefSeq" id="WP_147663711.1">
    <property type="nucleotide sequence ID" value="NZ_CP042905.2"/>
</dbReference>
<reference evidence="2 3" key="2">
    <citation type="journal article" date="2024" name="Int. J. Syst. Evol. Microbiol.">
        <title>Promethearchaeum syntrophicum gen. nov., sp. nov., an anaerobic, obligately syntrophic archaeon, the first isolate of the lineage 'Asgard' archaea, and proposal of the new archaeal phylum Promethearchaeota phyl. nov. and kingdom Promethearchaeati regn. nov.</title>
        <authorList>
            <person name="Imachi H."/>
            <person name="Nobu M.K."/>
            <person name="Kato S."/>
            <person name="Takaki Y."/>
            <person name="Miyazaki M."/>
            <person name="Miyata M."/>
            <person name="Ogawara M."/>
            <person name="Saito Y."/>
            <person name="Sakai S."/>
            <person name="Tahara Y.O."/>
            <person name="Takano Y."/>
            <person name="Tasumi E."/>
            <person name="Uematsu K."/>
            <person name="Yoshimura T."/>
            <person name="Itoh T."/>
            <person name="Ohkuma M."/>
            <person name="Takai K."/>
        </authorList>
    </citation>
    <scope>NUCLEOTIDE SEQUENCE [LARGE SCALE GENOMIC DNA]</scope>
    <source>
        <strain evidence="2 3">MK-D1</strain>
    </source>
</reference>
<dbReference type="KEGG" id="psyt:DSAG12_02609"/>
<accession>A0A5B9DBX4</accession>
<keyword evidence="1" id="KW-1133">Transmembrane helix</keyword>
<sequence length="236" mass="28114">MIKTKLSQFQRNLGCFLGLNEGLNRHNEAVSIKNSTDFINFIQSDTLFPIKSSVKPEFAEFNQGLSTAHSKLYKSFNKVLIPEKLSEIFYDFKVEIGNYGFYFLQEFLRLSRLPIELGNNFESIQELRKQKPYFMGLVTSFFIFSNEVSFLQELDLTDILQKFRIMRFRKGFYPIFYIGFIEMLLKLHAYNFYYADDLKDYEERIIKIEQKLIQKARNYRITNKIFSLNEIFSNID</sequence>
<reference evidence="2 3" key="1">
    <citation type="journal article" date="2020" name="Nature">
        <title>Isolation of an archaeon at the prokaryote-eukaryote interface.</title>
        <authorList>
            <person name="Imachi H."/>
            <person name="Nobu M.K."/>
            <person name="Nakahara N."/>
            <person name="Morono Y."/>
            <person name="Ogawara M."/>
            <person name="Takaki Y."/>
            <person name="Takano Y."/>
            <person name="Uematsu K."/>
            <person name="Ikuta T."/>
            <person name="Ito M."/>
            <person name="Matsui Y."/>
            <person name="Miyazaki M."/>
            <person name="Murata K."/>
            <person name="Saito Y."/>
            <person name="Sakai S."/>
            <person name="Song C."/>
            <person name="Tasumi E."/>
            <person name="Yamanaka Y."/>
            <person name="Yamaguchi T."/>
            <person name="Kamagata Y."/>
            <person name="Tamaki H."/>
            <person name="Takai K."/>
        </authorList>
    </citation>
    <scope>NUCLEOTIDE SEQUENCE [LARGE SCALE GENOMIC DNA]</scope>
    <source>
        <strain evidence="2 3">MK-D1</strain>
    </source>
</reference>
<keyword evidence="3" id="KW-1185">Reference proteome</keyword>
<dbReference type="AlphaFoldDB" id="A0A5B9DBX4"/>
<evidence type="ECO:0000256" key="1">
    <source>
        <dbReference type="SAM" id="Phobius"/>
    </source>
</evidence>
<evidence type="ECO:0000313" key="3">
    <source>
        <dbReference type="Proteomes" id="UP000321408"/>
    </source>
</evidence>
<proteinExistence type="predicted"/>
<gene>
    <name evidence="2" type="ORF">DSAG12_02609</name>
</gene>
<evidence type="ECO:0000313" key="2">
    <source>
        <dbReference type="EMBL" id="QEE16779.1"/>
    </source>
</evidence>
<dbReference type="EMBL" id="CP042905">
    <property type="protein sequence ID" value="QEE16779.1"/>
    <property type="molecule type" value="Genomic_DNA"/>
</dbReference>
<keyword evidence="1" id="KW-0812">Transmembrane</keyword>
<protein>
    <submittedName>
        <fullName evidence="2">Uncharacterized protein</fullName>
    </submittedName>
</protein>
<name>A0A5B9DBX4_9ARCH</name>
<dbReference type="Proteomes" id="UP000321408">
    <property type="component" value="Chromosome"/>
</dbReference>
<organism evidence="2 3">
    <name type="scientific">Promethearchaeum syntrophicum</name>
    <dbReference type="NCBI Taxonomy" id="2594042"/>
    <lineage>
        <taxon>Archaea</taxon>
        <taxon>Promethearchaeati</taxon>
        <taxon>Promethearchaeota</taxon>
        <taxon>Promethearchaeia</taxon>
        <taxon>Promethearchaeales</taxon>
        <taxon>Promethearchaeaceae</taxon>
        <taxon>Promethearchaeum</taxon>
    </lineage>
</organism>
<dbReference type="GeneID" id="41330593"/>
<feature type="transmembrane region" description="Helical" evidence="1">
    <location>
        <begin position="171"/>
        <end position="194"/>
    </location>
</feature>
<keyword evidence="1" id="KW-0472">Membrane</keyword>